<reference evidence="4 5" key="1">
    <citation type="submission" date="2024-03" db="EMBL/GenBank/DDBJ databases">
        <title>Aureococcus anophagefferens CCMP1851 and Kratosvirus quantuckense: Draft genome of a second virus-susceptible host strain in the model system.</title>
        <authorList>
            <person name="Chase E."/>
            <person name="Truchon A.R."/>
            <person name="Schepens W."/>
            <person name="Wilhelm S.W."/>
        </authorList>
    </citation>
    <scope>NUCLEOTIDE SEQUENCE [LARGE SCALE GENOMIC DNA]</scope>
    <source>
        <strain evidence="4 5">CCMP1851</strain>
    </source>
</reference>
<name>A0ABR1G6F8_AURAN</name>
<evidence type="ECO:0000256" key="3">
    <source>
        <dbReference type="SAM" id="Coils"/>
    </source>
</evidence>
<sequence>MKIYCIKGTEGTPGYLKQSMKLPKSWGSKPLLEVLKLFVDTHNKKFPDGAIDAGGWHLERPLGSTLFPDDHVDSALSDYCDVFCVEGAVKYKGPPPGTAAALEEKEALERAKEAEEAARRTAEEDAKLAAEGKLKDQWSVRVRCVALDRGGMDVKSQYKVGDVVAVTIEPHATVGMLSNRIGLMVGAHPKHQFVYHPRDRDAVLDPLAKLKDITNEKVVLELKIKMPDTRKVVEEVSDDEGCTGAEALDPPPPITVDGEVCAQWEEQAALKNAAEELKAAGDYAGACDKLTEALALGGVSAAMCCKRAEVLLKGGRPAACVADATVALGINPDSAKAYKLRAKARRKLGDYGEAAADFGQAQKIDFDDGIIEELNYVAKRAKKIRAKQLAEQFNADLDAKEGLAEEAD</sequence>
<keyword evidence="1" id="KW-0677">Repeat</keyword>
<comment type="caution">
    <text evidence="4">The sequence shown here is derived from an EMBL/GenBank/DDBJ whole genome shotgun (WGS) entry which is preliminary data.</text>
</comment>
<keyword evidence="3" id="KW-0175">Coiled coil</keyword>
<proteinExistence type="predicted"/>
<protein>
    <submittedName>
        <fullName evidence="4">Chaperone-interacting protein</fullName>
    </submittedName>
</protein>
<dbReference type="Gene3D" id="1.25.40.10">
    <property type="entry name" value="Tetratricopeptide repeat domain"/>
    <property type="match status" value="1"/>
</dbReference>
<dbReference type="EMBL" id="JBBJCI010000092">
    <property type="protein sequence ID" value="KAK7248572.1"/>
    <property type="molecule type" value="Genomic_DNA"/>
</dbReference>
<dbReference type="SUPFAM" id="SSF48452">
    <property type="entry name" value="TPR-like"/>
    <property type="match status" value="1"/>
</dbReference>
<accession>A0ABR1G6F8</accession>
<organism evidence="4 5">
    <name type="scientific">Aureococcus anophagefferens</name>
    <name type="common">Harmful bloom alga</name>
    <dbReference type="NCBI Taxonomy" id="44056"/>
    <lineage>
        <taxon>Eukaryota</taxon>
        <taxon>Sar</taxon>
        <taxon>Stramenopiles</taxon>
        <taxon>Ochrophyta</taxon>
        <taxon>Pelagophyceae</taxon>
        <taxon>Pelagomonadales</taxon>
        <taxon>Pelagomonadaceae</taxon>
        <taxon>Aureococcus</taxon>
    </lineage>
</organism>
<dbReference type="Proteomes" id="UP001363151">
    <property type="component" value="Unassembled WGS sequence"/>
</dbReference>
<evidence type="ECO:0000256" key="1">
    <source>
        <dbReference type="ARBA" id="ARBA00022737"/>
    </source>
</evidence>
<evidence type="ECO:0000256" key="2">
    <source>
        <dbReference type="ARBA" id="ARBA00022803"/>
    </source>
</evidence>
<feature type="coiled-coil region" evidence="3">
    <location>
        <begin position="98"/>
        <end position="131"/>
    </location>
</feature>
<keyword evidence="2" id="KW-0802">TPR repeat</keyword>
<gene>
    <name evidence="4" type="primary">ST13</name>
    <name evidence="4" type="ORF">SO694_00160039</name>
</gene>
<dbReference type="PANTHER" id="PTHR45883">
    <property type="entry name" value="HSC70-INTERACTING PROTEIN"/>
    <property type="match status" value="1"/>
</dbReference>
<keyword evidence="5" id="KW-1185">Reference proteome</keyword>
<dbReference type="InterPro" id="IPR011990">
    <property type="entry name" value="TPR-like_helical_dom_sf"/>
</dbReference>
<evidence type="ECO:0000313" key="4">
    <source>
        <dbReference type="EMBL" id="KAK7248572.1"/>
    </source>
</evidence>
<dbReference type="PANTHER" id="PTHR45883:SF2">
    <property type="entry name" value="HSC70-INTERACTING PROTEIN"/>
    <property type="match status" value="1"/>
</dbReference>
<dbReference type="InterPro" id="IPR019734">
    <property type="entry name" value="TPR_rpt"/>
</dbReference>
<evidence type="ECO:0000313" key="5">
    <source>
        <dbReference type="Proteomes" id="UP001363151"/>
    </source>
</evidence>
<dbReference type="SMART" id="SM00028">
    <property type="entry name" value="TPR"/>
    <property type="match status" value="2"/>
</dbReference>